<keyword evidence="8" id="KW-0378">Hydrolase</keyword>
<reference evidence="17" key="2">
    <citation type="submission" date="2025-08" db="UniProtKB">
        <authorList>
            <consortium name="Ensembl"/>
        </authorList>
    </citation>
    <scope>IDENTIFICATION</scope>
</reference>
<protein>
    <recommendedName>
        <fullName evidence="3">Interferon-induced GTP-binding protein Mx</fullName>
        <ecNumber evidence="2">3.6.5.5</ecNumber>
    </recommendedName>
    <alternativeName>
        <fullName evidence="11">Interferon-inducible Mx protein</fullName>
    </alternativeName>
</protein>
<evidence type="ECO:0000259" key="16">
    <source>
        <dbReference type="PROSITE" id="PS51718"/>
    </source>
</evidence>
<dbReference type="CDD" id="cd01256">
    <property type="entry name" value="PH_dynamin"/>
    <property type="match status" value="1"/>
</dbReference>
<dbReference type="InterPro" id="IPR001849">
    <property type="entry name" value="PH_domain"/>
</dbReference>
<evidence type="ECO:0000256" key="2">
    <source>
        <dbReference type="ARBA" id="ARBA00011980"/>
    </source>
</evidence>
<dbReference type="PROSITE" id="PS50003">
    <property type="entry name" value="PH_DOMAIN"/>
    <property type="match status" value="1"/>
</dbReference>
<dbReference type="FunFam" id="2.30.29.30:FF:000010">
    <property type="entry name" value="dynamin-1 isoform X2"/>
    <property type="match status" value="1"/>
</dbReference>
<evidence type="ECO:0000256" key="8">
    <source>
        <dbReference type="ARBA" id="ARBA00022801"/>
    </source>
</evidence>
<dbReference type="InterPro" id="IPR019762">
    <property type="entry name" value="Dynamin_GTPase_CS"/>
</dbReference>
<evidence type="ECO:0000313" key="18">
    <source>
        <dbReference type="Proteomes" id="UP000005207"/>
    </source>
</evidence>
<feature type="domain" description="Dynamin-type G" evidence="16">
    <location>
        <begin position="28"/>
        <end position="294"/>
    </location>
</feature>
<comment type="similarity">
    <text evidence="12">Belongs to the TRAFAC class dynamin-like GTPase superfamily. Dynamin/Fzo/YdjA family.</text>
</comment>
<dbReference type="SMART" id="SM00233">
    <property type="entry name" value="PH"/>
    <property type="match status" value="1"/>
</dbReference>
<dbReference type="Gene3D" id="2.30.29.30">
    <property type="entry name" value="Pleckstrin-homology domain (PH domain)/Phosphotyrosine-binding domain (PTB)"/>
    <property type="match status" value="1"/>
</dbReference>
<keyword evidence="4" id="KW-0963">Cytoplasm</keyword>
<dbReference type="AlphaFoldDB" id="A0A669CTL1"/>
<dbReference type="FunFam" id="3.40.50.300:FF:000045">
    <property type="entry name" value="dynamin-1 isoform X2"/>
    <property type="match status" value="1"/>
</dbReference>
<evidence type="ECO:0000256" key="5">
    <source>
        <dbReference type="ARBA" id="ARBA00022583"/>
    </source>
</evidence>
<dbReference type="PANTHER" id="PTHR11566">
    <property type="entry name" value="DYNAMIN"/>
    <property type="match status" value="1"/>
</dbReference>
<dbReference type="GO" id="GO:0003924">
    <property type="term" value="F:GTPase activity"/>
    <property type="evidence" value="ECO:0007669"/>
    <property type="project" value="InterPro"/>
</dbReference>
<dbReference type="GO" id="GO:0005874">
    <property type="term" value="C:microtubule"/>
    <property type="evidence" value="ECO:0007669"/>
    <property type="project" value="UniProtKB-KW"/>
</dbReference>
<dbReference type="PANTHER" id="PTHR11566:SF54">
    <property type="entry name" value="DYNAMIN-3"/>
    <property type="match status" value="1"/>
</dbReference>
<dbReference type="InterPro" id="IPR000375">
    <property type="entry name" value="Dynamin_stalk"/>
</dbReference>
<dbReference type="GO" id="GO:0008017">
    <property type="term" value="F:microtubule binding"/>
    <property type="evidence" value="ECO:0007669"/>
    <property type="project" value="TreeGrafter"/>
</dbReference>
<evidence type="ECO:0000256" key="1">
    <source>
        <dbReference type="ARBA" id="ARBA00004496"/>
    </source>
</evidence>
<dbReference type="InterPro" id="IPR001401">
    <property type="entry name" value="Dynamin_GTPase"/>
</dbReference>
<feature type="region of interest" description="Disordered" evidence="13">
    <location>
        <begin position="736"/>
        <end position="806"/>
    </location>
</feature>
<evidence type="ECO:0000256" key="11">
    <source>
        <dbReference type="ARBA" id="ARBA00031810"/>
    </source>
</evidence>
<dbReference type="InterPro" id="IPR011993">
    <property type="entry name" value="PH-like_dom_sf"/>
</dbReference>
<dbReference type="InterPro" id="IPR022812">
    <property type="entry name" value="Dynamin"/>
</dbReference>
<dbReference type="Pfam" id="PF01031">
    <property type="entry name" value="Dynamin_M"/>
    <property type="match status" value="1"/>
</dbReference>
<reference evidence="17" key="3">
    <citation type="submission" date="2025-09" db="UniProtKB">
        <authorList>
            <consortium name="Ensembl"/>
        </authorList>
    </citation>
    <scope>IDENTIFICATION</scope>
</reference>
<dbReference type="InterPro" id="IPR027417">
    <property type="entry name" value="P-loop_NTPase"/>
</dbReference>
<reference evidence="18" key="1">
    <citation type="submission" date="2012-01" db="EMBL/GenBank/DDBJ databases">
        <title>The Genome Sequence of Oreochromis niloticus (Nile Tilapia).</title>
        <authorList>
            <consortium name="Broad Institute Genome Assembly Team"/>
            <consortium name="Broad Institute Sequencing Platform"/>
            <person name="Di Palma F."/>
            <person name="Johnson J."/>
            <person name="Lander E.S."/>
            <person name="Lindblad-Toh K."/>
        </authorList>
    </citation>
    <scope>NUCLEOTIDE SEQUENCE [LARGE SCALE GENOMIC DNA]</scope>
</reference>
<dbReference type="SMART" id="SM00302">
    <property type="entry name" value="GED"/>
    <property type="match status" value="1"/>
</dbReference>
<dbReference type="Ensembl" id="ENSONIT00000082584.1">
    <property type="protein sequence ID" value="ENSONIP00000051376.1"/>
    <property type="gene ID" value="ENSONIG00000018649.2"/>
</dbReference>
<evidence type="ECO:0000259" key="15">
    <source>
        <dbReference type="PROSITE" id="PS51388"/>
    </source>
</evidence>
<dbReference type="GO" id="GO:0005886">
    <property type="term" value="C:plasma membrane"/>
    <property type="evidence" value="ECO:0007669"/>
    <property type="project" value="TreeGrafter"/>
</dbReference>
<feature type="compositionally biased region" description="Pro residues" evidence="13">
    <location>
        <begin position="766"/>
        <end position="778"/>
    </location>
</feature>
<dbReference type="Pfam" id="PF00169">
    <property type="entry name" value="PH"/>
    <property type="match status" value="1"/>
</dbReference>
<keyword evidence="5" id="KW-0254">Endocytosis</keyword>
<organism evidence="17 18">
    <name type="scientific">Oreochromis niloticus</name>
    <name type="common">Nile tilapia</name>
    <name type="synonym">Tilapia nilotica</name>
    <dbReference type="NCBI Taxonomy" id="8128"/>
    <lineage>
        <taxon>Eukaryota</taxon>
        <taxon>Metazoa</taxon>
        <taxon>Chordata</taxon>
        <taxon>Craniata</taxon>
        <taxon>Vertebrata</taxon>
        <taxon>Euteleostomi</taxon>
        <taxon>Actinopterygii</taxon>
        <taxon>Neopterygii</taxon>
        <taxon>Teleostei</taxon>
        <taxon>Neoteleostei</taxon>
        <taxon>Acanthomorphata</taxon>
        <taxon>Ovalentaria</taxon>
        <taxon>Cichlomorphae</taxon>
        <taxon>Cichliformes</taxon>
        <taxon>Cichlidae</taxon>
        <taxon>African cichlids</taxon>
        <taxon>Pseudocrenilabrinae</taxon>
        <taxon>Oreochromini</taxon>
        <taxon>Oreochromis</taxon>
    </lineage>
</organism>
<keyword evidence="9 12" id="KW-0342">GTP-binding</keyword>
<evidence type="ECO:0000256" key="3">
    <source>
        <dbReference type="ARBA" id="ARBA00015210"/>
    </source>
</evidence>
<comment type="subcellular location">
    <subcellularLocation>
        <location evidence="1">Cytoplasm</location>
    </subcellularLocation>
</comment>
<feature type="compositionally biased region" description="Polar residues" evidence="13">
    <location>
        <begin position="784"/>
        <end position="806"/>
    </location>
</feature>
<dbReference type="GeneTree" id="ENSGT00940000158056"/>
<evidence type="ECO:0000256" key="7">
    <source>
        <dbReference type="ARBA" id="ARBA00022741"/>
    </source>
</evidence>
<keyword evidence="18" id="KW-1185">Reference proteome</keyword>
<dbReference type="EC" id="3.6.5.5" evidence="2"/>
<evidence type="ECO:0000256" key="4">
    <source>
        <dbReference type="ARBA" id="ARBA00022490"/>
    </source>
</evidence>
<dbReference type="SUPFAM" id="SSF50729">
    <property type="entry name" value="PH domain-like"/>
    <property type="match status" value="1"/>
</dbReference>
<dbReference type="GO" id="GO:0098793">
    <property type="term" value="C:presynapse"/>
    <property type="evidence" value="ECO:0007669"/>
    <property type="project" value="GOC"/>
</dbReference>
<dbReference type="InterPro" id="IPR045063">
    <property type="entry name" value="Dynamin_N"/>
</dbReference>
<dbReference type="GO" id="GO:0016185">
    <property type="term" value="P:synaptic vesicle budding from presynaptic endocytic zone membrane"/>
    <property type="evidence" value="ECO:0007669"/>
    <property type="project" value="TreeGrafter"/>
</dbReference>
<evidence type="ECO:0000259" key="14">
    <source>
        <dbReference type="PROSITE" id="PS50003"/>
    </source>
</evidence>
<sequence length="806" mass="90835">MGNRGMEELIPLVNKLQDAFSSIGQACNLDLPQIAVVGGQSAGKSSVLENFVGRDFLPRGSGIVTRRPLVLQLINSSAEWAEFLHCKGKKFTDFDEVRQEIEGETDRVTGANKGISPIPINLRVYSPNVLNLTLIDLPGITKVPVGDQPADIEQQIRDMIMQFITRESCLILAVTPANTDLANSDALKLAKDVDPQGLRTIGVITKLDLMDEGTDARDVLENKLLPLRRGYIGVVNRSQKDIDGRKDIKAALEAERKFFLSHPAYRHMAEKMGTPRLQKILNQQLTNHIRDTLPAFRSKLQSQLLALDKEAEEYRGYRPDDPSRKTKQLLQMVQQFSVDFEKRIEGSGDQVDTVELSGGAKINRIFHERIYVEPKHVFLMFIISFLVFFVGFRTGLFTPDMAFEAIVKKQVIKLKEPCVKCVDMVIQELINTVRQCSNKLECFPRLREETERIVTSHIRDRESRAKDQVLLLIDIQLSYINTNHEDFIGFANAQQRSSQTNKSQSSAGNQVIRKGWLTINNISIMKGGAKEYWFVLTAESLSWFKDDEEKEKKYMLPLDNLKVRDVEKSFMSSKHIFCIFNTESRNVYKDNRTLELACDSQDDVDSWKSSLLRAGVYPEKTITSETTTSTDNFSMDPQLERKVETIRNLVDSYMAIVNKCIRDLMPKTIMHLMINNVKDFINAELLAQLYSAGDQNALMDESQEQALRRDEVLRTHQALKEALAIIGDISTSTITVPLPPPVDTSWMGGSTGGRRRMSSGQRPAPRGAPPPPNRPGPLGPFNNSADSPQAPSRPNRSSLPNLFSLY</sequence>
<dbReference type="PRINTS" id="PR00195">
    <property type="entry name" value="DYNAMIN"/>
</dbReference>
<dbReference type="GO" id="GO:0005737">
    <property type="term" value="C:cytoplasm"/>
    <property type="evidence" value="ECO:0007669"/>
    <property type="project" value="UniProtKB-SubCell"/>
</dbReference>
<dbReference type="PROSITE" id="PS51718">
    <property type="entry name" value="G_DYNAMIN_2"/>
    <property type="match status" value="1"/>
</dbReference>
<proteinExistence type="inferred from homology"/>
<dbReference type="GO" id="GO:0031623">
    <property type="term" value="P:receptor internalization"/>
    <property type="evidence" value="ECO:0007669"/>
    <property type="project" value="TreeGrafter"/>
</dbReference>
<dbReference type="CDD" id="cd08771">
    <property type="entry name" value="DLP_1"/>
    <property type="match status" value="1"/>
</dbReference>
<evidence type="ECO:0000256" key="13">
    <source>
        <dbReference type="SAM" id="MobiDB-lite"/>
    </source>
</evidence>
<dbReference type="PROSITE" id="PS51388">
    <property type="entry name" value="GED"/>
    <property type="match status" value="1"/>
</dbReference>
<dbReference type="Gene3D" id="3.40.50.300">
    <property type="entry name" value="P-loop containing nucleotide triphosphate hydrolases"/>
    <property type="match status" value="1"/>
</dbReference>
<dbReference type="InterPro" id="IPR020850">
    <property type="entry name" value="GED_dom"/>
</dbReference>
<dbReference type="SMART" id="SM00053">
    <property type="entry name" value="DYNc"/>
    <property type="match status" value="1"/>
</dbReference>
<dbReference type="InterPro" id="IPR030381">
    <property type="entry name" value="G_DYNAMIN_dom"/>
</dbReference>
<feature type="domain" description="PH" evidence="14">
    <location>
        <begin position="510"/>
        <end position="616"/>
    </location>
</feature>
<dbReference type="Gene3D" id="1.20.120.1240">
    <property type="entry name" value="Dynamin, middle domain"/>
    <property type="match status" value="1"/>
</dbReference>
<name>A0A669CTL1_ORENI</name>
<keyword evidence="7 12" id="KW-0547">Nucleotide-binding</keyword>
<gene>
    <name evidence="17" type="primary">dnm3b</name>
</gene>
<keyword evidence="10" id="KW-0505">Motor protein</keyword>
<dbReference type="Pfam" id="PF00350">
    <property type="entry name" value="Dynamin_N"/>
    <property type="match status" value="1"/>
</dbReference>
<accession>A0A669CTL1</accession>
<evidence type="ECO:0000256" key="12">
    <source>
        <dbReference type="RuleBase" id="RU003932"/>
    </source>
</evidence>
<dbReference type="Proteomes" id="UP000005207">
    <property type="component" value="Linkage group LG18"/>
</dbReference>
<evidence type="ECO:0000256" key="9">
    <source>
        <dbReference type="ARBA" id="ARBA00023134"/>
    </source>
</evidence>
<evidence type="ECO:0000256" key="6">
    <source>
        <dbReference type="ARBA" id="ARBA00022701"/>
    </source>
</evidence>
<dbReference type="Pfam" id="PF02212">
    <property type="entry name" value="GED"/>
    <property type="match status" value="1"/>
</dbReference>
<dbReference type="InterPro" id="IPR003130">
    <property type="entry name" value="GED"/>
</dbReference>
<evidence type="ECO:0000256" key="10">
    <source>
        <dbReference type="ARBA" id="ARBA00023175"/>
    </source>
</evidence>
<evidence type="ECO:0000313" key="17">
    <source>
        <dbReference type="Ensembl" id="ENSONIP00000051376.1"/>
    </source>
</evidence>
<keyword evidence="6" id="KW-0493">Microtubule</keyword>
<feature type="domain" description="GED" evidence="15">
    <location>
        <begin position="643"/>
        <end position="734"/>
    </location>
</feature>
<dbReference type="PROSITE" id="PS00410">
    <property type="entry name" value="G_DYNAMIN_1"/>
    <property type="match status" value="1"/>
</dbReference>
<dbReference type="GO" id="GO:0005525">
    <property type="term" value="F:GTP binding"/>
    <property type="evidence" value="ECO:0007669"/>
    <property type="project" value="UniProtKB-KW"/>
</dbReference>
<dbReference type="SUPFAM" id="SSF52540">
    <property type="entry name" value="P-loop containing nucleoside triphosphate hydrolases"/>
    <property type="match status" value="1"/>
</dbReference>